<protein>
    <submittedName>
        <fullName evidence="1">Uncharacterized protein</fullName>
    </submittedName>
</protein>
<dbReference type="Proteomes" id="UP000821853">
    <property type="component" value="Chromosome 9"/>
</dbReference>
<dbReference type="AlphaFoldDB" id="A0A9J6H4Z4"/>
<dbReference type="VEuPathDB" id="VectorBase:HLOH_051068"/>
<accession>A0A9J6H4Z4</accession>
<organism evidence="1 2">
    <name type="scientific">Haemaphysalis longicornis</name>
    <name type="common">Bush tick</name>
    <dbReference type="NCBI Taxonomy" id="44386"/>
    <lineage>
        <taxon>Eukaryota</taxon>
        <taxon>Metazoa</taxon>
        <taxon>Ecdysozoa</taxon>
        <taxon>Arthropoda</taxon>
        <taxon>Chelicerata</taxon>
        <taxon>Arachnida</taxon>
        <taxon>Acari</taxon>
        <taxon>Parasitiformes</taxon>
        <taxon>Ixodida</taxon>
        <taxon>Ixodoidea</taxon>
        <taxon>Ixodidae</taxon>
        <taxon>Haemaphysalinae</taxon>
        <taxon>Haemaphysalis</taxon>
    </lineage>
</organism>
<evidence type="ECO:0000313" key="1">
    <source>
        <dbReference type="EMBL" id="KAH9381855.1"/>
    </source>
</evidence>
<keyword evidence="2" id="KW-1185">Reference proteome</keyword>
<gene>
    <name evidence="1" type="ORF">HPB48_020016</name>
</gene>
<sequence>MGELVHRRKARPRHVGPALRQYVLSGPPTGKFIVNLEYNAFRVEADLYEDDVPPGRIKDLTATPKANLSADDRPILTFQWTCGGNHGYDGTAAAFELRGAEDTNDLLTGFHNAPLVDAKSDVVKGSLTPRPAFTVQEAEVAVPYALLKEAVIAGKDATELHFSIRSKSSKNIYSMVLAPIKIGFVSIPLFEVHLY</sequence>
<comment type="caution">
    <text evidence="1">The sequence shown here is derived from an EMBL/GenBank/DDBJ whole genome shotgun (WGS) entry which is preliminary data.</text>
</comment>
<proteinExistence type="predicted"/>
<evidence type="ECO:0000313" key="2">
    <source>
        <dbReference type="Proteomes" id="UP000821853"/>
    </source>
</evidence>
<reference evidence="1 2" key="1">
    <citation type="journal article" date="2020" name="Cell">
        <title>Large-Scale Comparative Analyses of Tick Genomes Elucidate Their Genetic Diversity and Vector Capacities.</title>
        <authorList>
            <consortium name="Tick Genome and Microbiome Consortium (TIGMIC)"/>
            <person name="Jia N."/>
            <person name="Wang J."/>
            <person name="Shi W."/>
            <person name="Du L."/>
            <person name="Sun Y."/>
            <person name="Zhan W."/>
            <person name="Jiang J.F."/>
            <person name="Wang Q."/>
            <person name="Zhang B."/>
            <person name="Ji P."/>
            <person name="Bell-Sakyi L."/>
            <person name="Cui X.M."/>
            <person name="Yuan T.T."/>
            <person name="Jiang B.G."/>
            <person name="Yang W.F."/>
            <person name="Lam T.T."/>
            <person name="Chang Q.C."/>
            <person name="Ding S.J."/>
            <person name="Wang X.J."/>
            <person name="Zhu J.G."/>
            <person name="Ruan X.D."/>
            <person name="Zhao L."/>
            <person name="Wei J.T."/>
            <person name="Ye R.Z."/>
            <person name="Que T.C."/>
            <person name="Du C.H."/>
            <person name="Zhou Y.H."/>
            <person name="Cheng J.X."/>
            <person name="Dai P.F."/>
            <person name="Guo W.B."/>
            <person name="Han X.H."/>
            <person name="Huang E.J."/>
            <person name="Li L.F."/>
            <person name="Wei W."/>
            <person name="Gao Y.C."/>
            <person name="Liu J.Z."/>
            <person name="Shao H.Z."/>
            <person name="Wang X."/>
            <person name="Wang C.C."/>
            <person name="Yang T.C."/>
            <person name="Huo Q.B."/>
            <person name="Li W."/>
            <person name="Chen H.Y."/>
            <person name="Chen S.E."/>
            <person name="Zhou L.G."/>
            <person name="Ni X.B."/>
            <person name="Tian J.H."/>
            <person name="Sheng Y."/>
            <person name="Liu T."/>
            <person name="Pan Y.S."/>
            <person name="Xia L.Y."/>
            <person name="Li J."/>
            <person name="Zhao F."/>
            <person name="Cao W.C."/>
        </authorList>
    </citation>
    <scope>NUCLEOTIDE SEQUENCE [LARGE SCALE GENOMIC DNA]</scope>
    <source>
        <strain evidence="1">HaeL-2018</strain>
    </source>
</reference>
<dbReference type="EMBL" id="JABSTR010000011">
    <property type="protein sequence ID" value="KAH9381855.1"/>
    <property type="molecule type" value="Genomic_DNA"/>
</dbReference>
<name>A0A9J6H4Z4_HAELO</name>